<reference evidence="1" key="1">
    <citation type="submission" date="2013-05" db="EMBL/GenBank/DDBJ databases">
        <authorList>
            <person name="Yim A.K.Y."/>
            <person name="Chan T.F."/>
            <person name="Ji K.M."/>
            <person name="Liu X.Y."/>
            <person name="Zhou J.W."/>
            <person name="Li R.Q."/>
            <person name="Yang K.Y."/>
            <person name="Li J."/>
            <person name="Li M."/>
            <person name="Law P.T.W."/>
            <person name="Wu Y.L."/>
            <person name="Cai Z.L."/>
            <person name="Qin H."/>
            <person name="Bao Y."/>
            <person name="Leung R.K.K."/>
            <person name="Ng P.K.S."/>
            <person name="Zou J."/>
            <person name="Zhong X.J."/>
            <person name="Ran P.X."/>
            <person name="Zhong N.S."/>
            <person name="Liu Z.G."/>
            <person name="Tsui S.K.W."/>
        </authorList>
    </citation>
    <scope>NUCLEOTIDE SEQUENCE</scope>
    <source>
        <strain evidence="1">Derf</strain>
        <tissue evidence="1">Whole organism</tissue>
    </source>
</reference>
<protein>
    <submittedName>
        <fullName evidence="1">Uncharacterized protein</fullName>
    </submittedName>
</protein>
<evidence type="ECO:0000313" key="2">
    <source>
        <dbReference type="Proteomes" id="UP000790347"/>
    </source>
</evidence>
<keyword evidence="2" id="KW-1185">Reference proteome</keyword>
<sequence>MKIFLREKIYIQKITNHKHSYINNKNSINCIGNLVIQIDKVSSFKDKPHRFSIWKREHIKRGQ</sequence>
<reference evidence="1" key="2">
    <citation type="journal article" date="2022" name="Res Sq">
        <title>Comparative Genomics Reveals Insights into the Divergent Evolution of Astigmatic Mites and Household Pest Adaptations.</title>
        <authorList>
            <person name="Xiong Q."/>
            <person name="Wan A.T.-Y."/>
            <person name="Liu X.-Y."/>
            <person name="Fung C.S.-H."/>
            <person name="Xiao X."/>
            <person name="Malainual N."/>
            <person name="Hou J."/>
            <person name="Wang L."/>
            <person name="Wang M."/>
            <person name="Yang K."/>
            <person name="Cui Y."/>
            <person name="Leung E."/>
            <person name="Nong W."/>
            <person name="Shin S.-K."/>
            <person name="Au S."/>
            <person name="Jeong K.Y."/>
            <person name="Chew F.T."/>
            <person name="Hui J."/>
            <person name="Leung T.F."/>
            <person name="Tungtrongchitr A."/>
            <person name="Zhong N."/>
            <person name="Liu Z."/>
            <person name="Tsui S."/>
        </authorList>
    </citation>
    <scope>NUCLEOTIDE SEQUENCE</scope>
    <source>
        <strain evidence="1">Derf</strain>
        <tissue evidence="1">Whole organism</tissue>
    </source>
</reference>
<proteinExistence type="predicted"/>
<dbReference type="AlphaFoldDB" id="A0A922HW85"/>
<dbReference type="EMBL" id="ASGP02000005">
    <property type="protein sequence ID" value="KAH9507155.1"/>
    <property type="molecule type" value="Genomic_DNA"/>
</dbReference>
<organism evidence="1 2">
    <name type="scientific">Dermatophagoides farinae</name>
    <name type="common">American house dust mite</name>
    <dbReference type="NCBI Taxonomy" id="6954"/>
    <lineage>
        <taxon>Eukaryota</taxon>
        <taxon>Metazoa</taxon>
        <taxon>Ecdysozoa</taxon>
        <taxon>Arthropoda</taxon>
        <taxon>Chelicerata</taxon>
        <taxon>Arachnida</taxon>
        <taxon>Acari</taxon>
        <taxon>Acariformes</taxon>
        <taxon>Sarcoptiformes</taxon>
        <taxon>Astigmata</taxon>
        <taxon>Psoroptidia</taxon>
        <taxon>Analgoidea</taxon>
        <taxon>Pyroglyphidae</taxon>
        <taxon>Dermatophagoidinae</taxon>
        <taxon>Dermatophagoides</taxon>
    </lineage>
</organism>
<name>A0A922HW85_DERFA</name>
<accession>A0A922HW85</accession>
<gene>
    <name evidence="1" type="ORF">DERF_011853</name>
</gene>
<dbReference type="Proteomes" id="UP000790347">
    <property type="component" value="Unassembled WGS sequence"/>
</dbReference>
<comment type="caution">
    <text evidence="1">The sequence shown here is derived from an EMBL/GenBank/DDBJ whole genome shotgun (WGS) entry which is preliminary data.</text>
</comment>
<evidence type="ECO:0000313" key="1">
    <source>
        <dbReference type="EMBL" id="KAH9507155.1"/>
    </source>
</evidence>